<sequence length="449" mass="51771">MILDTTKLSNDLRLYLELFTNVLFELPIENSEVSLTHEQVVFELNKDLLEFDISLGINGSEFEPGIFSQYLTIFTKTQLNDFELAIKWLKMIAFDTKFDHKQILISISNLLKEINKRKTEPSDLISSLSNDVYFKRETNMNLNSFMRQESFLSNIKGQIESGDFNIVNKLNSLRSELIQNGNIRFYFCADLTKLNESVDSTWSKYFPKTIINSNEPFTVDLTSNLKKDESISKQDFIINLGSTESSYLRSISSIDITNYKHENYAGLLVLIEYFTQTEGPLYEAVRGPGYAYHQSMHISPEKALLELSLDKCANLTKAYESTRKLFTEHLNKKNAFDENLFESAKNSLIFLLIDDVKSVSSFSSYSLSCFFKKVELNAVQELIKKIEKVDIDEMKPLLKKYLMPLFDDNYSNCFIICHPAKSESISNDFSEKFDRKLNLITKADDCLLN</sequence>
<keyword evidence="2" id="KW-1185">Reference proteome</keyword>
<dbReference type="Proteomes" id="UP000663879">
    <property type="component" value="Unassembled WGS sequence"/>
</dbReference>
<evidence type="ECO:0000313" key="2">
    <source>
        <dbReference type="Proteomes" id="UP000663879"/>
    </source>
</evidence>
<name>A0A814DV07_9BILA</name>
<dbReference type="PANTHER" id="PTHR43016">
    <property type="entry name" value="PRESEQUENCE PROTEASE"/>
    <property type="match status" value="1"/>
</dbReference>
<dbReference type="EMBL" id="CAJNOC010002966">
    <property type="protein sequence ID" value="CAF0960511.1"/>
    <property type="molecule type" value="Genomic_DNA"/>
</dbReference>
<reference evidence="1" key="1">
    <citation type="submission" date="2021-02" db="EMBL/GenBank/DDBJ databases">
        <authorList>
            <person name="Nowell W R."/>
        </authorList>
    </citation>
    <scope>NUCLEOTIDE SEQUENCE</scope>
    <source>
        <strain evidence="1">Ploen Becks lab</strain>
    </source>
</reference>
<evidence type="ECO:0008006" key="3">
    <source>
        <dbReference type="Google" id="ProtNLM"/>
    </source>
</evidence>
<dbReference type="OrthoDB" id="4953at2759"/>
<protein>
    <recommendedName>
        <fullName evidence="3">Peptidase M16C associated domain-containing protein</fullName>
    </recommendedName>
</protein>
<gene>
    <name evidence="1" type="ORF">OXX778_LOCUS14422</name>
</gene>
<dbReference type="GO" id="GO:0046872">
    <property type="term" value="F:metal ion binding"/>
    <property type="evidence" value="ECO:0007669"/>
    <property type="project" value="InterPro"/>
</dbReference>
<organism evidence="1 2">
    <name type="scientific">Brachionus calyciflorus</name>
    <dbReference type="NCBI Taxonomy" id="104777"/>
    <lineage>
        <taxon>Eukaryota</taxon>
        <taxon>Metazoa</taxon>
        <taxon>Spiralia</taxon>
        <taxon>Gnathifera</taxon>
        <taxon>Rotifera</taxon>
        <taxon>Eurotatoria</taxon>
        <taxon>Monogononta</taxon>
        <taxon>Pseudotrocha</taxon>
        <taxon>Ploima</taxon>
        <taxon>Brachionidae</taxon>
        <taxon>Brachionus</taxon>
    </lineage>
</organism>
<dbReference type="SUPFAM" id="SSF63411">
    <property type="entry name" value="LuxS/MPP-like metallohydrolase"/>
    <property type="match status" value="2"/>
</dbReference>
<dbReference type="AlphaFoldDB" id="A0A814DV07"/>
<dbReference type="InterPro" id="IPR011249">
    <property type="entry name" value="Metalloenz_LuxS/M16"/>
</dbReference>
<accession>A0A814DV07</accession>
<dbReference type="Gene3D" id="3.30.830.10">
    <property type="entry name" value="Metalloenzyme, LuxS/M16 peptidase-like"/>
    <property type="match status" value="2"/>
</dbReference>
<comment type="caution">
    <text evidence="1">The sequence shown here is derived from an EMBL/GenBank/DDBJ whole genome shotgun (WGS) entry which is preliminary data.</text>
</comment>
<evidence type="ECO:0000313" key="1">
    <source>
        <dbReference type="EMBL" id="CAF0960511.1"/>
    </source>
</evidence>
<proteinExistence type="predicted"/>
<dbReference type="PANTHER" id="PTHR43016:SF16">
    <property type="entry name" value="METALLOPROTEASE, PUTATIVE (AFU_ORTHOLOGUE AFUA_4G07610)-RELATED"/>
    <property type="match status" value="1"/>
</dbReference>